<dbReference type="AlphaFoldDB" id="A0A392MPS5"/>
<evidence type="ECO:0000313" key="1">
    <source>
        <dbReference type="EMBL" id="MCH89536.1"/>
    </source>
</evidence>
<keyword evidence="2" id="KW-1185">Reference proteome</keyword>
<accession>A0A392MPS5</accession>
<gene>
    <name evidence="1" type="ORF">A2U01_0010435</name>
</gene>
<proteinExistence type="predicted"/>
<evidence type="ECO:0000313" key="2">
    <source>
        <dbReference type="Proteomes" id="UP000265520"/>
    </source>
</evidence>
<dbReference type="EMBL" id="LXQA010016355">
    <property type="protein sequence ID" value="MCH89536.1"/>
    <property type="molecule type" value="Genomic_DNA"/>
</dbReference>
<dbReference type="PANTHER" id="PTHR34802">
    <property type="entry name" value="CHORISMATE SYNTHASE"/>
    <property type="match status" value="1"/>
</dbReference>
<protein>
    <submittedName>
        <fullName evidence="1">Serine-rich adhesin for platelets-like</fullName>
    </submittedName>
</protein>
<name>A0A392MPS5_9FABA</name>
<organism evidence="1 2">
    <name type="scientific">Trifolium medium</name>
    <dbReference type="NCBI Taxonomy" id="97028"/>
    <lineage>
        <taxon>Eukaryota</taxon>
        <taxon>Viridiplantae</taxon>
        <taxon>Streptophyta</taxon>
        <taxon>Embryophyta</taxon>
        <taxon>Tracheophyta</taxon>
        <taxon>Spermatophyta</taxon>
        <taxon>Magnoliopsida</taxon>
        <taxon>eudicotyledons</taxon>
        <taxon>Gunneridae</taxon>
        <taxon>Pentapetalae</taxon>
        <taxon>rosids</taxon>
        <taxon>fabids</taxon>
        <taxon>Fabales</taxon>
        <taxon>Fabaceae</taxon>
        <taxon>Papilionoideae</taxon>
        <taxon>50 kb inversion clade</taxon>
        <taxon>NPAAA clade</taxon>
        <taxon>Hologalegina</taxon>
        <taxon>IRL clade</taxon>
        <taxon>Trifolieae</taxon>
        <taxon>Trifolium</taxon>
    </lineage>
</organism>
<reference evidence="1 2" key="1">
    <citation type="journal article" date="2018" name="Front. Plant Sci.">
        <title>Red Clover (Trifolium pratense) and Zigzag Clover (T. medium) - A Picture of Genomic Similarities and Differences.</title>
        <authorList>
            <person name="Dluhosova J."/>
            <person name="Istvanek J."/>
            <person name="Nedelnik J."/>
            <person name="Repkova J."/>
        </authorList>
    </citation>
    <scope>NUCLEOTIDE SEQUENCE [LARGE SCALE GENOMIC DNA]</scope>
    <source>
        <strain evidence="2">cv. 10/8</strain>
        <tissue evidence="1">Leaf</tissue>
    </source>
</reference>
<comment type="caution">
    <text evidence="1">The sequence shown here is derived from an EMBL/GenBank/DDBJ whole genome shotgun (WGS) entry which is preliminary data.</text>
</comment>
<sequence length="124" mass="13374">MSDQLRKRSALSEALEASDDSKFVQLNAEVKGKAAIGGAAINPESSESILFKLFGNASTLTSGIPTSIVEPDHKADETWSPHAFQSSKFAHWFAEEEKKSIDDLTPRPNELLSLIVGGEKGGMQ</sequence>
<dbReference type="PANTHER" id="PTHR34802:SF1">
    <property type="entry name" value="CHORISMATE SYNTHASE"/>
    <property type="match status" value="1"/>
</dbReference>
<dbReference type="Proteomes" id="UP000265520">
    <property type="component" value="Unassembled WGS sequence"/>
</dbReference>
<feature type="non-terminal residue" evidence="1">
    <location>
        <position position="124"/>
    </location>
</feature>